<keyword evidence="3 10" id="KW-0436">Ligase</keyword>
<dbReference type="Pfam" id="PF08264">
    <property type="entry name" value="Anticodon_1"/>
    <property type="match status" value="1"/>
</dbReference>
<dbReference type="InterPro" id="IPR002301">
    <property type="entry name" value="Ile-tRNA-ligase"/>
</dbReference>
<dbReference type="SUPFAM" id="SSF52374">
    <property type="entry name" value="Nucleotidylyl transferase"/>
    <property type="match status" value="1"/>
</dbReference>
<proteinExistence type="inferred from homology"/>
<dbReference type="InterPro" id="IPR009008">
    <property type="entry name" value="Val/Leu/Ile-tRNA-synth_edit"/>
</dbReference>
<dbReference type="InterPro" id="IPR014729">
    <property type="entry name" value="Rossmann-like_a/b/a_fold"/>
</dbReference>
<dbReference type="FunFam" id="3.40.50.620:FF:000023">
    <property type="entry name" value="Isoleucyl-tRNA synthetase,cytoplasmic"/>
    <property type="match status" value="1"/>
</dbReference>
<dbReference type="STRING" id="554065.E1Z4B5"/>
<keyword evidence="6 10" id="KW-0648">Protein biosynthesis</keyword>
<dbReference type="GO" id="GO:0009791">
    <property type="term" value="P:post-embryonic development"/>
    <property type="evidence" value="ECO:0007669"/>
    <property type="project" value="UniProtKB-ARBA"/>
</dbReference>
<dbReference type="InterPro" id="IPR009080">
    <property type="entry name" value="tRNAsynth_Ia_anticodon-bd"/>
</dbReference>
<dbReference type="InterPro" id="IPR002300">
    <property type="entry name" value="aa-tRNA-synth_Ia"/>
</dbReference>
<keyword evidence="14" id="KW-1185">Reference proteome</keyword>
<dbReference type="PRINTS" id="PR00984">
    <property type="entry name" value="TRNASYNTHILE"/>
</dbReference>
<evidence type="ECO:0000256" key="9">
    <source>
        <dbReference type="ARBA" id="ARBA00048359"/>
    </source>
</evidence>
<name>E1Z4B5_CHLVA</name>
<dbReference type="Gene3D" id="3.40.50.620">
    <property type="entry name" value="HUPs"/>
    <property type="match status" value="2"/>
</dbReference>
<dbReference type="AlphaFoldDB" id="E1Z4B5"/>
<evidence type="ECO:0000256" key="7">
    <source>
        <dbReference type="ARBA" id="ARBA00023146"/>
    </source>
</evidence>
<dbReference type="FunCoup" id="E1Z4B5">
    <property type="interactions" value="1892"/>
</dbReference>
<dbReference type="Gene3D" id="1.10.730.10">
    <property type="entry name" value="Isoleucyl-tRNA Synthetase, Domain 1"/>
    <property type="match status" value="1"/>
</dbReference>
<evidence type="ECO:0000259" key="11">
    <source>
        <dbReference type="Pfam" id="PF00133"/>
    </source>
</evidence>
<feature type="domain" description="Methionyl/Valyl/Leucyl/Isoleucyl-tRNA synthetase anticodon-binding" evidence="12">
    <location>
        <begin position="712"/>
        <end position="873"/>
    </location>
</feature>
<sequence>MEEVKEGKDYHFPTEEESILKRWQEIDAFKTQLKLTEGKPEYSFYDGPPFATGLPHYGHLLAGTLKDIVTRYASQTGYHVTRRFGWDCHGLPVEYEIDKKLNIKSRDEVMAMGIGKYNEECRSIVMRYSREWEDIVHRLGRWIDFENDYKTLDPTFMESVWWVFKQLFDKGLVYRGFKASSRAAGAAQAAQATVMPYSTGCSTPLSNFEAGQNYKDVSDPAVIVSFPLDGDEDGASLVAWTTTPWTLPSNLALCVNAEFDYVKARDPATGKVYVVMESRLGEIPGAVPKAKKGKKGAEDGPAPKGFEIIARLKGAELKGRTYQPLFPYFANLKQQGAFQVVADPYVTADSGVGIVHQAPAFGEDDYRVCLAHGVIAKGEGVPCPVDDDGRFTEVVADFKGMYVKEADREIIRALKAAGRLVDQGSIMHSYPFCWRSDTPLIYKAVPSWFVRVEEIKPQLLANNEKTRWVPSYVQEKRFHNWLENARDWAISRSRFWGTPIPIWISEDYEEVVVVTDLHRHFVDHLTIPSRQGKGVLRRVDDVFDCWFESGSMPYAQQHYPFENKERFERGFPADFVAEGLDQTRGWFYTLMVLSTALFDKPAFKNLVCNGLVLAADGKKMSKRLKNYPDPMEVVNKHGADALRLYLINSPVVRAETLKFKEEGVFGVVKDVFLPWYNAYRFMVQNAVRWEQETGQAFQPLSVDVSAATNVLDRWICAASRSLTAFVREEMEAYRLYTVVPYLVRFIDSLTNVYVRYNRKRLKGRNGPHDTLLALAALFDVLHTVCKVMAPFTPFFTGEQIGVAGGTVWAMYLNLRRALPPGAPESVHFCEIPEAEAAQAGDAQIQTSVERMQRVIELARAIRERHGRGVKMPVREVVVVHPDQSFLDDLTGELREYVAEEVNVRCLTPCADPLRYCTVRAEPEWGVLGKRLGRAMAAVAKAVKALPMEDILAYEEGGSLTVEGVELGAGDLKILRDFSPPAGSTPEEVDAAGDGEVLVVMDLRPDEELRLRKKAGLQPTEAVSVFFEVTSAAPGAPDVAAALASQEGYVRESLGAAILPASQQAAGQEVVGSEEHSLGGEDARVEFVLTLTRPAGGGGASVAAAAAQLQQQAL</sequence>
<dbReference type="PANTHER" id="PTHR42780:SF1">
    <property type="entry name" value="ISOLEUCINE--TRNA LIGASE, CYTOPLASMIC"/>
    <property type="match status" value="1"/>
</dbReference>
<evidence type="ECO:0000313" key="14">
    <source>
        <dbReference type="Proteomes" id="UP000008141"/>
    </source>
</evidence>
<dbReference type="Pfam" id="PF19302">
    <property type="entry name" value="DUF5915"/>
    <property type="match status" value="1"/>
</dbReference>
<dbReference type="SUPFAM" id="SSF50677">
    <property type="entry name" value="ValRS/IleRS/LeuRS editing domain"/>
    <property type="match status" value="1"/>
</dbReference>
<dbReference type="PANTHER" id="PTHR42780">
    <property type="entry name" value="SOLEUCYL-TRNA SYNTHETASE"/>
    <property type="match status" value="1"/>
</dbReference>
<comment type="similarity">
    <text evidence="1 10">Belongs to the class-I aminoacyl-tRNA synthetase family.</text>
</comment>
<evidence type="ECO:0000256" key="3">
    <source>
        <dbReference type="ARBA" id="ARBA00022598"/>
    </source>
</evidence>
<dbReference type="InterPro" id="IPR023586">
    <property type="entry name" value="Ile-tRNA-ligase_type2"/>
</dbReference>
<dbReference type="CDD" id="cd00818">
    <property type="entry name" value="IleRS_core"/>
    <property type="match status" value="1"/>
</dbReference>
<dbReference type="EMBL" id="GL433836">
    <property type="protein sequence ID" value="EFN59322.1"/>
    <property type="molecule type" value="Genomic_DNA"/>
</dbReference>
<dbReference type="SUPFAM" id="SSF47323">
    <property type="entry name" value="Anticodon-binding domain of a subclass of class I aminoacyl-tRNA synthetases"/>
    <property type="match status" value="1"/>
</dbReference>
<comment type="catalytic activity">
    <reaction evidence="9">
        <text>tRNA(Ile) + L-isoleucine + ATP = L-isoleucyl-tRNA(Ile) + AMP + diphosphate</text>
        <dbReference type="Rhea" id="RHEA:11060"/>
        <dbReference type="Rhea" id="RHEA-COMP:9666"/>
        <dbReference type="Rhea" id="RHEA-COMP:9695"/>
        <dbReference type="ChEBI" id="CHEBI:30616"/>
        <dbReference type="ChEBI" id="CHEBI:33019"/>
        <dbReference type="ChEBI" id="CHEBI:58045"/>
        <dbReference type="ChEBI" id="CHEBI:78442"/>
        <dbReference type="ChEBI" id="CHEBI:78528"/>
        <dbReference type="ChEBI" id="CHEBI:456215"/>
        <dbReference type="EC" id="6.1.1.5"/>
    </reaction>
</comment>
<evidence type="ECO:0000256" key="6">
    <source>
        <dbReference type="ARBA" id="ARBA00022917"/>
    </source>
</evidence>
<dbReference type="FunFam" id="3.40.50.620:FF:000133">
    <property type="entry name" value="Isoleucyl-tRNA synthetase, cytoplasmic"/>
    <property type="match status" value="1"/>
</dbReference>
<dbReference type="InParanoid" id="E1Z4B5"/>
<dbReference type="PROSITE" id="PS00178">
    <property type="entry name" value="AA_TRNA_LIGASE_I"/>
    <property type="match status" value="1"/>
</dbReference>
<accession>E1Z4B5</accession>
<gene>
    <name evidence="13" type="ORF">CHLNCDRAFT_137710</name>
</gene>
<evidence type="ECO:0000259" key="12">
    <source>
        <dbReference type="Pfam" id="PF08264"/>
    </source>
</evidence>
<dbReference type="EC" id="6.1.1.5" evidence="2"/>
<evidence type="ECO:0000256" key="8">
    <source>
        <dbReference type="ARBA" id="ARBA00032665"/>
    </source>
</evidence>
<organism evidence="14">
    <name type="scientific">Chlorella variabilis</name>
    <name type="common">Green alga</name>
    <dbReference type="NCBI Taxonomy" id="554065"/>
    <lineage>
        <taxon>Eukaryota</taxon>
        <taxon>Viridiplantae</taxon>
        <taxon>Chlorophyta</taxon>
        <taxon>core chlorophytes</taxon>
        <taxon>Trebouxiophyceae</taxon>
        <taxon>Chlorellales</taxon>
        <taxon>Chlorellaceae</taxon>
        <taxon>Chlorella clade</taxon>
        <taxon>Chlorella</taxon>
    </lineage>
</organism>
<dbReference type="GO" id="GO:0002161">
    <property type="term" value="F:aminoacyl-tRNA deacylase activity"/>
    <property type="evidence" value="ECO:0007669"/>
    <property type="project" value="InterPro"/>
</dbReference>
<dbReference type="Proteomes" id="UP000008141">
    <property type="component" value="Unassembled WGS sequence"/>
</dbReference>
<dbReference type="CDD" id="cd07961">
    <property type="entry name" value="Anticodon_Ia_Ile_ABEc"/>
    <property type="match status" value="1"/>
</dbReference>
<reference evidence="13 14" key="1">
    <citation type="journal article" date="2010" name="Plant Cell">
        <title>The Chlorella variabilis NC64A genome reveals adaptation to photosymbiosis, coevolution with viruses, and cryptic sex.</title>
        <authorList>
            <person name="Blanc G."/>
            <person name="Duncan G."/>
            <person name="Agarkova I."/>
            <person name="Borodovsky M."/>
            <person name="Gurnon J."/>
            <person name="Kuo A."/>
            <person name="Lindquist E."/>
            <person name="Lucas S."/>
            <person name="Pangilinan J."/>
            <person name="Polle J."/>
            <person name="Salamov A."/>
            <person name="Terry A."/>
            <person name="Yamada T."/>
            <person name="Dunigan D.D."/>
            <person name="Grigoriev I.V."/>
            <person name="Claverie J.M."/>
            <person name="Van Etten J.L."/>
        </authorList>
    </citation>
    <scope>NUCLEOTIDE SEQUENCE [LARGE SCALE GENOMIC DNA]</scope>
    <source>
        <strain evidence="13 14">NC64A</strain>
    </source>
</reference>
<keyword evidence="5 10" id="KW-0067">ATP-binding</keyword>
<dbReference type="GO" id="GO:0005524">
    <property type="term" value="F:ATP binding"/>
    <property type="evidence" value="ECO:0007669"/>
    <property type="project" value="UniProtKB-KW"/>
</dbReference>
<dbReference type="NCBIfam" id="TIGR00392">
    <property type="entry name" value="ileS"/>
    <property type="match status" value="1"/>
</dbReference>
<evidence type="ECO:0000256" key="4">
    <source>
        <dbReference type="ARBA" id="ARBA00022741"/>
    </source>
</evidence>
<dbReference type="RefSeq" id="XP_005851424.1">
    <property type="nucleotide sequence ID" value="XM_005851362.1"/>
</dbReference>
<dbReference type="InterPro" id="IPR001412">
    <property type="entry name" value="aa-tRNA-synth_I_CS"/>
</dbReference>
<evidence type="ECO:0000313" key="13">
    <source>
        <dbReference type="EMBL" id="EFN59322.1"/>
    </source>
</evidence>
<dbReference type="GO" id="GO:0000049">
    <property type="term" value="F:tRNA binding"/>
    <property type="evidence" value="ECO:0007669"/>
    <property type="project" value="InterPro"/>
</dbReference>
<dbReference type="GeneID" id="17358707"/>
<keyword evidence="4 10" id="KW-0547">Nucleotide-binding</keyword>
<dbReference type="GO" id="GO:0048608">
    <property type="term" value="P:reproductive structure development"/>
    <property type="evidence" value="ECO:0007669"/>
    <property type="project" value="UniProtKB-ARBA"/>
</dbReference>
<evidence type="ECO:0000256" key="2">
    <source>
        <dbReference type="ARBA" id="ARBA00013165"/>
    </source>
</evidence>
<dbReference type="OMA" id="EIIVIHK"/>
<dbReference type="OrthoDB" id="1706657at2759"/>
<dbReference type="eggNOG" id="KOG0434">
    <property type="taxonomic scope" value="Eukaryota"/>
</dbReference>
<evidence type="ECO:0000256" key="5">
    <source>
        <dbReference type="ARBA" id="ARBA00022840"/>
    </source>
</evidence>
<keyword evidence="7 10" id="KW-0030">Aminoacyl-tRNA synthetase</keyword>
<dbReference type="FunFam" id="1.10.730.10:FF:000004">
    <property type="entry name" value="Isoleucyl-tRNA synthetase, cytoplasmic"/>
    <property type="match status" value="1"/>
</dbReference>
<dbReference type="Pfam" id="PF00133">
    <property type="entry name" value="tRNA-synt_1"/>
    <property type="match status" value="1"/>
</dbReference>
<dbReference type="GO" id="GO:0004822">
    <property type="term" value="F:isoleucine-tRNA ligase activity"/>
    <property type="evidence" value="ECO:0007669"/>
    <property type="project" value="UniProtKB-EC"/>
</dbReference>
<dbReference type="Gene3D" id="3.90.740.10">
    <property type="entry name" value="Valyl/Leucyl/Isoleucyl-tRNA synthetase, editing domain"/>
    <property type="match status" value="1"/>
</dbReference>
<dbReference type="GO" id="GO:0006428">
    <property type="term" value="P:isoleucyl-tRNA aminoacylation"/>
    <property type="evidence" value="ECO:0007669"/>
    <property type="project" value="InterPro"/>
</dbReference>
<dbReference type="KEGG" id="cvr:CHLNCDRAFT_137710"/>
<evidence type="ECO:0000256" key="10">
    <source>
        <dbReference type="RuleBase" id="RU363035"/>
    </source>
</evidence>
<protein>
    <recommendedName>
        <fullName evidence="2">isoleucine--tRNA ligase</fullName>
        <ecNumber evidence="2">6.1.1.5</ecNumber>
    </recommendedName>
    <alternativeName>
        <fullName evidence="8">Isoleucyl-tRNA synthetase</fullName>
    </alternativeName>
</protein>
<evidence type="ECO:0000256" key="1">
    <source>
        <dbReference type="ARBA" id="ARBA00005594"/>
    </source>
</evidence>
<feature type="domain" description="Aminoacyl-tRNA synthetase class Ia" evidence="11">
    <location>
        <begin position="19"/>
        <end position="657"/>
    </location>
</feature>
<dbReference type="InterPro" id="IPR013155">
    <property type="entry name" value="M/V/L/I-tRNA-synth_anticd-bd"/>
</dbReference>
<dbReference type="InterPro" id="IPR033709">
    <property type="entry name" value="Anticodon_Ile_ABEc"/>
</dbReference>